<accession>A0A9P8AJE1</accession>
<dbReference type="InterPro" id="IPR045114">
    <property type="entry name" value="Csn12-like"/>
</dbReference>
<dbReference type="GeneID" id="66118634"/>
<evidence type="ECO:0000313" key="1">
    <source>
        <dbReference type="EMBL" id="KAG7194057.1"/>
    </source>
</evidence>
<gene>
    <name evidence="1" type="ORF">KQ657_005260</name>
</gene>
<dbReference type="OrthoDB" id="5404651at2759"/>
<comment type="caution">
    <text evidence="1">The sequence shown here is derived from an EMBL/GenBank/DDBJ whole genome shotgun (WGS) entry which is preliminary data.</text>
</comment>
<dbReference type="Proteomes" id="UP000790833">
    <property type="component" value="Unassembled WGS sequence"/>
</dbReference>
<dbReference type="GO" id="GO:0000973">
    <property type="term" value="P:post-transcriptional tethering of RNA polymerase II gene DNA at nuclear periphery"/>
    <property type="evidence" value="ECO:0007669"/>
    <property type="project" value="TreeGrafter"/>
</dbReference>
<dbReference type="GO" id="GO:0003723">
    <property type="term" value="F:RNA binding"/>
    <property type="evidence" value="ECO:0007669"/>
    <property type="project" value="InterPro"/>
</dbReference>
<dbReference type="PANTHER" id="PTHR12732:SF8">
    <property type="entry name" value="NUCLEAR MRNA EXPORT PROTEIN THP1"/>
    <property type="match status" value="1"/>
</dbReference>
<dbReference type="GO" id="GO:0016973">
    <property type="term" value="P:poly(A)+ mRNA export from nucleus"/>
    <property type="evidence" value="ECO:0007669"/>
    <property type="project" value="TreeGrafter"/>
</dbReference>
<evidence type="ECO:0000313" key="2">
    <source>
        <dbReference type="Proteomes" id="UP000790833"/>
    </source>
</evidence>
<dbReference type="EMBL" id="JAHMUF010000009">
    <property type="protein sequence ID" value="KAG7194057.1"/>
    <property type="molecule type" value="Genomic_DNA"/>
</dbReference>
<dbReference type="RefSeq" id="XP_043049604.1">
    <property type="nucleotide sequence ID" value="XM_043195899.1"/>
</dbReference>
<dbReference type="GO" id="GO:0003690">
    <property type="term" value="F:double-stranded DNA binding"/>
    <property type="evidence" value="ECO:0007669"/>
    <property type="project" value="InterPro"/>
</dbReference>
<dbReference type="SMART" id="SM00753">
    <property type="entry name" value="PAM"/>
    <property type="match status" value="1"/>
</dbReference>
<dbReference type="GO" id="GO:0006368">
    <property type="term" value="P:transcription elongation by RNA polymerase II"/>
    <property type="evidence" value="ECO:0007669"/>
    <property type="project" value="TreeGrafter"/>
</dbReference>
<organism evidence="1 2">
    <name type="scientific">Scheffersomyces spartinae</name>
    <dbReference type="NCBI Taxonomy" id="45513"/>
    <lineage>
        <taxon>Eukaryota</taxon>
        <taxon>Fungi</taxon>
        <taxon>Dikarya</taxon>
        <taxon>Ascomycota</taxon>
        <taxon>Saccharomycotina</taxon>
        <taxon>Pichiomycetes</taxon>
        <taxon>Debaryomycetaceae</taxon>
        <taxon>Scheffersomyces</taxon>
    </lineage>
</organism>
<proteinExistence type="predicted"/>
<dbReference type="PANTHER" id="PTHR12732">
    <property type="entry name" value="UNCHARACTERIZED PROTEASOME COMPONENT REGION PCI-CONTAINING"/>
    <property type="match status" value="1"/>
</dbReference>
<name>A0A9P8AJE1_9ASCO</name>
<keyword evidence="2" id="KW-1185">Reference proteome</keyword>
<sequence length="448" mass="51751">MTSIDILIADINRCIQLPPNQIPLALSKILSLDPNTNHHRAVSLSQDNPRPCTGFFNDEFTAFNNVVTLFVRLWCLMNPWSVLESFDLYGQLLNDQAQAFSNGQRGHLMTITIKETIDTVLPMATRLDISLKQRESTPWPRLTYMASVLLRVFNNIRTNDPTDQKKQIILFIGNRLCLIYNRIGSPLLCRNIYSNMNNLGLNWKRYLKNEQLQYRYYLARFYLIKHQLVDSYQHFLWCLVNCPLGFKDLTNVTSILKYLIPIAIIIGKCPNINYFSQTFYSSPQSIPPFIRTYQAIVQAIKRANFTEFHQCLELNYLQLKQSNILLLLANKCHILISRNLLRKTWLYLGQPNKLEFSQIKRAFALSINNSNAGHIGYNTYLTQLDNSGIHNLMTSLIDEDLVRGKIFPMLETVALSRSVVFPKVDFVNFTKFGNGIEGTLNSTDKWMN</sequence>
<evidence type="ECO:0008006" key="3">
    <source>
        <dbReference type="Google" id="ProtNLM"/>
    </source>
</evidence>
<protein>
    <recommendedName>
        <fullName evidence="3">PCI domain-containing protein</fullName>
    </recommendedName>
</protein>
<dbReference type="AlphaFoldDB" id="A0A9P8AJE1"/>
<dbReference type="GO" id="GO:0070390">
    <property type="term" value="C:transcription export complex 2"/>
    <property type="evidence" value="ECO:0007669"/>
    <property type="project" value="TreeGrafter"/>
</dbReference>
<reference evidence="1" key="1">
    <citation type="submission" date="2021-03" db="EMBL/GenBank/DDBJ databases">
        <authorList>
            <person name="Palmer J.M."/>
        </authorList>
    </citation>
    <scope>NUCLEOTIDE SEQUENCE</scope>
    <source>
        <strain evidence="1">ARV_011</strain>
    </source>
</reference>